<evidence type="ECO:0000313" key="3">
    <source>
        <dbReference type="EMBL" id="QIS04331.1"/>
    </source>
</evidence>
<dbReference type="InterPro" id="IPR032465">
    <property type="entry name" value="ACMSD"/>
</dbReference>
<dbReference type="InterPro" id="IPR032466">
    <property type="entry name" value="Metal_Hydrolase"/>
</dbReference>
<dbReference type="SUPFAM" id="SSF51556">
    <property type="entry name" value="Metallo-dependent hydrolases"/>
    <property type="match status" value="1"/>
</dbReference>
<dbReference type="GO" id="GO:0005829">
    <property type="term" value="C:cytosol"/>
    <property type="evidence" value="ECO:0007669"/>
    <property type="project" value="TreeGrafter"/>
</dbReference>
<evidence type="ECO:0000259" key="2">
    <source>
        <dbReference type="Pfam" id="PF04909"/>
    </source>
</evidence>
<accession>A0A6G9XTP5</accession>
<reference evidence="3 4" key="1">
    <citation type="journal article" date="2019" name="ACS Chem. Biol.">
        <title>Identification and Mobilization of a Cryptic Antibiotic Biosynthesis Gene Locus from a Human-Pathogenic Nocardia Isolate.</title>
        <authorList>
            <person name="Herisse M."/>
            <person name="Ishida K."/>
            <person name="Porter J.L."/>
            <person name="Howden B."/>
            <person name="Hertweck C."/>
            <person name="Stinear T.P."/>
            <person name="Pidot S.J."/>
        </authorList>
    </citation>
    <scope>NUCLEOTIDE SEQUENCE [LARGE SCALE GENOMIC DNA]</scope>
    <source>
        <strain evidence="3 4">AUSMDU00024985</strain>
    </source>
</reference>
<gene>
    <name evidence="3" type="ORF">F5X71_20145</name>
</gene>
<dbReference type="AlphaFoldDB" id="A0A6G9XTP5"/>
<dbReference type="RefSeq" id="WP_167463450.1">
    <property type="nucleotide sequence ID" value="NZ_CP046171.1"/>
</dbReference>
<evidence type="ECO:0000256" key="1">
    <source>
        <dbReference type="ARBA" id="ARBA00023239"/>
    </source>
</evidence>
<sequence>MKIIALEEHFTTRALREANADHPLAKMYDLLADAGQWQKGAEVPAGISGLGDGRLADMDAAGIDMQLLSQTVPATESLASMTAIRLATEANDVVAEAVSAHPDRFGGFATLPMSEPRAAADELDRAVLQLGFRGAMVNGHVGGRYLDDEFFWPVFERAAVLGVPIYLHPTRPPQAVFDACYAGFSPVVTEILGTAAWGWHVDTGLHALRLIIAGVFDRFPNLQIIIGHMGETLPSMIWRVQDRMGKLVQLARPIPDYFTQNFHITISGVFDYAPFAGAVHAIGIDRILFAVDYPYSTNSAARQFLDNLPISPGDKEKIAHLNAERLLDLAR</sequence>
<organism evidence="3 4">
    <name type="scientific">Nocardia brasiliensis</name>
    <dbReference type="NCBI Taxonomy" id="37326"/>
    <lineage>
        <taxon>Bacteria</taxon>
        <taxon>Bacillati</taxon>
        <taxon>Actinomycetota</taxon>
        <taxon>Actinomycetes</taxon>
        <taxon>Mycobacteriales</taxon>
        <taxon>Nocardiaceae</taxon>
        <taxon>Nocardia</taxon>
    </lineage>
</organism>
<dbReference type="GO" id="GO:0016787">
    <property type="term" value="F:hydrolase activity"/>
    <property type="evidence" value="ECO:0007669"/>
    <property type="project" value="UniProtKB-KW"/>
</dbReference>
<dbReference type="PANTHER" id="PTHR21240">
    <property type="entry name" value="2-AMINO-3-CARBOXYLMUCONATE-6-SEMIALDEHYDE DECARBOXYLASE"/>
    <property type="match status" value="1"/>
</dbReference>
<proteinExistence type="predicted"/>
<keyword evidence="3" id="KW-0378">Hydrolase</keyword>
<dbReference type="GO" id="GO:0019748">
    <property type="term" value="P:secondary metabolic process"/>
    <property type="evidence" value="ECO:0007669"/>
    <property type="project" value="TreeGrafter"/>
</dbReference>
<feature type="domain" description="Amidohydrolase-related" evidence="2">
    <location>
        <begin position="52"/>
        <end position="329"/>
    </location>
</feature>
<dbReference type="Pfam" id="PF04909">
    <property type="entry name" value="Amidohydro_2"/>
    <property type="match status" value="1"/>
</dbReference>
<dbReference type="EMBL" id="CP046171">
    <property type="protein sequence ID" value="QIS04331.1"/>
    <property type="molecule type" value="Genomic_DNA"/>
</dbReference>
<dbReference type="Proteomes" id="UP000501705">
    <property type="component" value="Chromosome"/>
</dbReference>
<dbReference type="Gene3D" id="3.20.20.140">
    <property type="entry name" value="Metal-dependent hydrolases"/>
    <property type="match status" value="1"/>
</dbReference>
<dbReference type="InterPro" id="IPR006680">
    <property type="entry name" value="Amidohydro-rel"/>
</dbReference>
<dbReference type="PANTHER" id="PTHR21240:SF30">
    <property type="entry name" value="AMIDOHYDROLASE-RELATED DOMAIN-CONTAINING PROTEIN-RELATED"/>
    <property type="match status" value="1"/>
</dbReference>
<evidence type="ECO:0000313" key="4">
    <source>
        <dbReference type="Proteomes" id="UP000501705"/>
    </source>
</evidence>
<name>A0A6G9XTP5_NOCBR</name>
<dbReference type="GO" id="GO:0016831">
    <property type="term" value="F:carboxy-lyase activity"/>
    <property type="evidence" value="ECO:0007669"/>
    <property type="project" value="InterPro"/>
</dbReference>
<protein>
    <submittedName>
        <fullName evidence="3">Amidohydrolase family protein</fullName>
    </submittedName>
</protein>
<keyword evidence="1" id="KW-0456">Lyase</keyword>